<dbReference type="EMBL" id="BTRK01000003">
    <property type="protein sequence ID" value="GMR44359.1"/>
    <property type="molecule type" value="Genomic_DNA"/>
</dbReference>
<dbReference type="AlphaFoldDB" id="A0AAN5CH63"/>
<accession>A0AAN5CH63</accession>
<evidence type="ECO:0000313" key="2">
    <source>
        <dbReference type="Proteomes" id="UP001328107"/>
    </source>
</evidence>
<gene>
    <name evidence="1" type="ORF">PMAYCL1PPCAC_14554</name>
</gene>
<dbReference type="Proteomes" id="UP001328107">
    <property type="component" value="Unassembled WGS sequence"/>
</dbReference>
<reference evidence="2" key="1">
    <citation type="submission" date="2022-10" db="EMBL/GenBank/DDBJ databases">
        <title>Genome assembly of Pristionchus species.</title>
        <authorList>
            <person name="Yoshida K."/>
            <person name="Sommer R.J."/>
        </authorList>
    </citation>
    <scope>NUCLEOTIDE SEQUENCE [LARGE SCALE GENOMIC DNA]</scope>
    <source>
        <strain evidence="2">RS5460</strain>
    </source>
</reference>
<organism evidence="1 2">
    <name type="scientific">Pristionchus mayeri</name>
    <dbReference type="NCBI Taxonomy" id="1317129"/>
    <lineage>
        <taxon>Eukaryota</taxon>
        <taxon>Metazoa</taxon>
        <taxon>Ecdysozoa</taxon>
        <taxon>Nematoda</taxon>
        <taxon>Chromadorea</taxon>
        <taxon>Rhabditida</taxon>
        <taxon>Rhabditina</taxon>
        <taxon>Diplogasteromorpha</taxon>
        <taxon>Diplogasteroidea</taxon>
        <taxon>Neodiplogasteridae</taxon>
        <taxon>Pristionchus</taxon>
    </lineage>
</organism>
<keyword evidence="2" id="KW-1185">Reference proteome</keyword>
<sequence length="96" mass="11238">QFVYELLKPRVLARTQLERAKAGCLMVFCHFEDKNGCRTECEKFTKLWRPENPPAFKREKYTTLKNEEECVQRCLPLLNNILNLSEDVCSSLCATH</sequence>
<name>A0AAN5CH63_9BILA</name>
<feature type="non-terminal residue" evidence="1">
    <location>
        <position position="96"/>
    </location>
</feature>
<protein>
    <submittedName>
        <fullName evidence="1">Uncharacterized protein</fullName>
    </submittedName>
</protein>
<feature type="non-terminal residue" evidence="1">
    <location>
        <position position="1"/>
    </location>
</feature>
<evidence type="ECO:0000313" key="1">
    <source>
        <dbReference type="EMBL" id="GMR44359.1"/>
    </source>
</evidence>
<proteinExistence type="predicted"/>
<comment type="caution">
    <text evidence="1">The sequence shown here is derived from an EMBL/GenBank/DDBJ whole genome shotgun (WGS) entry which is preliminary data.</text>
</comment>